<dbReference type="EMBL" id="JASSZA010000015">
    <property type="protein sequence ID" value="KAK2092377.1"/>
    <property type="molecule type" value="Genomic_DNA"/>
</dbReference>
<feature type="compositionally biased region" description="Low complexity" evidence="1">
    <location>
        <begin position="254"/>
        <end position="264"/>
    </location>
</feature>
<feature type="compositionally biased region" description="Gly residues" evidence="1">
    <location>
        <begin position="89"/>
        <end position="100"/>
    </location>
</feature>
<evidence type="ECO:0000256" key="1">
    <source>
        <dbReference type="SAM" id="MobiDB-lite"/>
    </source>
</evidence>
<feature type="compositionally biased region" description="Pro residues" evidence="1">
    <location>
        <begin position="33"/>
        <end position="42"/>
    </location>
</feature>
<comment type="caution">
    <text evidence="2">The sequence shown here is derived from an EMBL/GenBank/DDBJ whole genome shotgun (WGS) entry which is preliminary data.</text>
</comment>
<feature type="region of interest" description="Disordered" evidence="1">
    <location>
        <begin position="83"/>
        <end position="273"/>
    </location>
</feature>
<evidence type="ECO:0000313" key="3">
    <source>
        <dbReference type="Proteomes" id="UP001266305"/>
    </source>
</evidence>
<organism evidence="2 3">
    <name type="scientific">Saguinus oedipus</name>
    <name type="common">Cotton-top tamarin</name>
    <name type="synonym">Oedipomidas oedipus</name>
    <dbReference type="NCBI Taxonomy" id="9490"/>
    <lineage>
        <taxon>Eukaryota</taxon>
        <taxon>Metazoa</taxon>
        <taxon>Chordata</taxon>
        <taxon>Craniata</taxon>
        <taxon>Vertebrata</taxon>
        <taxon>Euteleostomi</taxon>
        <taxon>Mammalia</taxon>
        <taxon>Eutheria</taxon>
        <taxon>Euarchontoglires</taxon>
        <taxon>Primates</taxon>
        <taxon>Haplorrhini</taxon>
        <taxon>Platyrrhini</taxon>
        <taxon>Cebidae</taxon>
        <taxon>Callitrichinae</taxon>
        <taxon>Saguinus</taxon>
    </lineage>
</organism>
<sequence length="273" mass="28296">MSTQRASRVEDLPVYAVLSETRRDREERRPCTRAPPPQPFPCPCSASGVRRAPHLFQGRHQQSSPLGRVLFAEKLVGQLLRLHGAPGAPLGGERGGGGPAGEPREGEVAARNRAAAPPDGPAPSGRRAAGLALARGLKGEVHAQPPTRHGYQPWRTNAARRRRHPAPPPRGQTPPAPPWPAGAAPGGPLRRRRLPGLHSRVRPGPAAELAAGGRRVEGRSGRGARSAQLELRNAGALGRGGAGGGGSCGEGEGPEVVVGESGCPEVPPPPPPV</sequence>
<proteinExistence type="predicted"/>
<feature type="compositionally biased region" description="Gly residues" evidence="1">
    <location>
        <begin position="237"/>
        <end position="251"/>
    </location>
</feature>
<feature type="compositionally biased region" description="Low complexity" evidence="1">
    <location>
        <begin position="111"/>
        <end position="136"/>
    </location>
</feature>
<feature type="compositionally biased region" description="Basic and acidic residues" evidence="1">
    <location>
        <begin position="20"/>
        <end position="30"/>
    </location>
</feature>
<accession>A0ABQ9U7R7</accession>
<feature type="compositionally biased region" description="Basic residues" evidence="1">
    <location>
        <begin position="189"/>
        <end position="201"/>
    </location>
</feature>
<feature type="region of interest" description="Disordered" evidence="1">
    <location>
        <begin position="19"/>
        <end position="65"/>
    </location>
</feature>
<protein>
    <submittedName>
        <fullName evidence="2">Uncharacterized protein</fullName>
    </submittedName>
</protein>
<name>A0ABQ9U7R7_SAGOE</name>
<reference evidence="2 3" key="1">
    <citation type="submission" date="2023-05" db="EMBL/GenBank/DDBJ databases">
        <title>B98-5 Cell Line De Novo Hybrid Assembly: An Optical Mapping Approach.</title>
        <authorList>
            <person name="Kananen K."/>
            <person name="Auerbach J.A."/>
            <person name="Kautto E."/>
            <person name="Blachly J.S."/>
        </authorList>
    </citation>
    <scope>NUCLEOTIDE SEQUENCE [LARGE SCALE GENOMIC DNA]</scope>
    <source>
        <strain evidence="2">B95-8</strain>
        <tissue evidence="2">Cell line</tissue>
    </source>
</reference>
<evidence type="ECO:0000313" key="2">
    <source>
        <dbReference type="EMBL" id="KAK2092377.1"/>
    </source>
</evidence>
<keyword evidence="3" id="KW-1185">Reference proteome</keyword>
<dbReference type="Proteomes" id="UP001266305">
    <property type="component" value="Unassembled WGS sequence"/>
</dbReference>
<gene>
    <name evidence="2" type="ORF">P7K49_028905</name>
</gene>
<feature type="compositionally biased region" description="Pro residues" evidence="1">
    <location>
        <begin position="166"/>
        <end position="180"/>
    </location>
</feature>